<dbReference type="AlphaFoldDB" id="A0A4S1X349"/>
<gene>
    <name evidence="4" type="ORF">E5A73_18335</name>
</gene>
<evidence type="ECO:0000313" key="4">
    <source>
        <dbReference type="EMBL" id="TGX50369.1"/>
    </source>
</evidence>
<sequence>MKRLFDILVAGATCGMLAIPMLVIAGIVRVSDGGPAIFRQVRVGRGGRPFEILKFRTMIVNAEKAGGYRTADRDPRITAIGAFLRRTSLDELPQLLNVLKGDMSIVGPRPDVPSQESEYAPEDWQLRHTVRPGITGLAQALKRSTATPEERTAIDLRYVRSASFLLDLRIILMTARQLLARTGN</sequence>
<dbReference type="GO" id="GO:0016780">
    <property type="term" value="F:phosphotransferase activity, for other substituted phosphate groups"/>
    <property type="evidence" value="ECO:0007669"/>
    <property type="project" value="TreeGrafter"/>
</dbReference>
<dbReference type="PANTHER" id="PTHR30576:SF0">
    <property type="entry name" value="UNDECAPRENYL-PHOSPHATE N-ACETYLGALACTOSAMINYL 1-PHOSPHATE TRANSFERASE-RELATED"/>
    <property type="match status" value="1"/>
</dbReference>
<dbReference type="EMBL" id="SRXT01000007">
    <property type="protein sequence ID" value="TGX50369.1"/>
    <property type="molecule type" value="Genomic_DNA"/>
</dbReference>
<name>A0A4S1X349_9SPHN</name>
<evidence type="ECO:0000313" key="5">
    <source>
        <dbReference type="Proteomes" id="UP000306147"/>
    </source>
</evidence>
<dbReference type="Proteomes" id="UP000306147">
    <property type="component" value="Unassembled WGS sequence"/>
</dbReference>
<dbReference type="OrthoDB" id="9808602at2"/>
<comment type="similarity">
    <text evidence="1">Belongs to the bacterial sugar transferase family.</text>
</comment>
<accession>A0A4S1X349</accession>
<dbReference type="Pfam" id="PF02397">
    <property type="entry name" value="Bac_transf"/>
    <property type="match status" value="1"/>
</dbReference>
<evidence type="ECO:0000256" key="1">
    <source>
        <dbReference type="ARBA" id="ARBA00006464"/>
    </source>
</evidence>
<reference evidence="4 5" key="1">
    <citation type="submission" date="2019-04" db="EMBL/GenBank/DDBJ databases">
        <title>Sphingomonas psychrotolerans sp. nov., isolated from soil in the Tianshan Mountains, Xinjiang, China.</title>
        <authorList>
            <person name="Luo Y."/>
            <person name="Sheng H."/>
        </authorList>
    </citation>
    <scope>NUCLEOTIDE SEQUENCE [LARGE SCALE GENOMIC DNA]</scope>
    <source>
        <strain evidence="4 5">ZFGT-11</strain>
    </source>
</reference>
<keyword evidence="5" id="KW-1185">Reference proteome</keyword>
<evidence type="ECO:0000256" key="2">
    <source>
        <dbReference type="ARBA" id="ARBA00023169"/>
    </source>
</evidence>
<organism evidence="4 5">
    <name type="scientific">Sphingomonas gei</name>
    <dbReference type="NCBI Taxonomy" id="1395960"/>
    <lineage>
        <taxon>Bacteria</taxon>
        <taxon>Pseudomonadati</taxon>
        <taxon>Pseudomonadota</taxon>
        <taxon>Alphaproteobacteria</taxon>
        <taxon>Sphingomonadales</taxon>
        <taxon>Sphingomonadaceae</taxon>
        <taxon>Sphingomonas</taxon>
    </lineage>
</organism>
<comment type="caution">
    <text evidence="4">The sequence shown here is derived from an EMBL/GenBank/DDBJ whole genome shotgun (WGS) entry which is preliminary data.</text>
</comment>
<dbReference type="GO" id="GO:0000271">
    <property type="term" value="P:polysaccharide biosynthetic process"/>
    <property type="evidence" value="ECO:0007669"/>
    <property type="project" value="UniProtKB-KW"/>
</dbReference>
<protein>
    <submittedName>
        <fullName evidence="4">Sugar transferase</fullName>
    </submittedName>
</protein>
<dbReference type="RefSeq" id="WP_135965285.1">
    <property type="nucleotide sequence ID" value="NZ_SRXT01000007.1"/>
</dbReference>
<keyword evidence="4" id="KW-0808">Transferase</keyword>
<dbReference type="PANTHER" id="PTHR30576">
    <property type="entry name" value="COLANIC BIOSYNTHESIS UDP-GLUCOSE LIPID CARRIER TRANSFERASE"/>
    <property type="match status" value="1"/>
</dbReference>
<dbReference type="InterPro" id="IPR003362">
    <property type="entry name" value="Bact_transf"/>
</dbReference>
<proteinExistence type="inferred from homology"/>
<feature type="domain" description="Bacterial sugar transferase" evidence="3">
    <location>
        <begin position="2"/>
        <end position="179"/>
    </location>
</feature>
<keyword evidence="2" id="KW-0270">Exopolysaccharide synthesis</keyword>
<evidence type="ECO:0000259" key="3">
    <source>
        <dbReference type="Pfam" id="PF02397"/>
    </source>
</evidence>